<reference evidence="3 4" key="1">
    <citation type="journal article" date="2014" name="BMC Genomics">
        <title>Comparative genome sequencing reveals chemotype-specific gene clusters in the toxigenic black mold Stachybotrys.</title>
        <authorList>
            <person name="Semeiks J."/>
            <person name="Borek D."/>
            <person name="Otwinowski Z."/>
            <person name="Grishin N.V."/>
        </authorList>
    </citation>
    <scope>NUCLEOTIDE SEQUENCE [LARGE SCALE GENOMIC DNA]</scope>
    <source>
        <strain evidence="4">CBS 109288 / IBT 7711</strain>
    </source>
</reference>
<keyword evidence="1" id="KW-0812">Transmembrane</keyword>
<keyword evidence="4" id="KW-1185">Reference proteome</keyword>
<feature type="chain" id="PRO_5001770750" evidence="2">
    <location>
        <begin position="23"/>
        <end position="261"/>
    </location>
</feature>
<keyword evidence="2" id="KW-0732">Signal</keyword>
<feature type="transmembrane region" description="Helical" evidence="1">
    <location>
        <begin position="241"/>
        <end position="259"/>
    </location>
</feature>
<accession>A0A084AJE4</accession>
<name>A0A084AJE4_STACB</name>
<sequence>MRPNSQVLGGVFFLVGLWVSLLDQNFEPPGTLSGRQSGAIQTDEDSLALAAAVLPVLSETLFEFWAVDPTAGAEEMLPRPFCMISASLAFASFDAADLASHRYLLMGRVSVAMQAVDGDGILTLVSLDSDTEPPIHAASHDQPSSITLFKGIVPLIASQTGTFRTYTVTWIHNLLVLSLDEYVHHVIQHEKIPWTETPTEVKLAVRATTWPNKATDDAGKEMQEQPHGENKRVATAVYKNAASPFALVVVVAWLLWIDFRT</sequence>
<proteinExistence type="predicted"/>
<dbReference type="HOGENOM" id="CLU_1066245_0_0_1"/>
<dbReference type="SUPFAM" id="SSF49899">
    <property type="entry name" value="Concanavalin A-like lectins/glucanases"/>
    <property type="match status" value="1"/>
</dbReference>
<dbReference type="OrthoDB" id="10356891at2759"/>
<feature type="signal peptide" evidence="2">
    <location>
        <begin position="1"/>
        <end position="22"/>
    </location>
</feature>
<dbReference type="EMBL" id="KL648705">
    <property type="protein sequence ID" value="KEY65423.1"/>
    <property type="molecule type" value="Genomic_DNA"/>
</dbReference>
<evidence type="ECO:0000256" key="2">
    <source>
        <dbReference type="SAM" id="SignalP"/>
    </source>
</evidence>
<evidence type="ECO:0000313" key="3">
    <source>
        <dbReference type="EMBL" id="KEY65423.1"/>
    </source>
</evidence>
<gene>
    <name evidence="3" type="ORF">S7711_10825</name>
</gene>
<dbReference type="InterPro" id="IPR013320">
    <property type="entry name" value="ConA-like_dom_sf"/>
</dbReference>
<evidence type="ECO:0000313" key="4">
    <source>
        <dbReference type="Proteomes" id="UP000028045"/>
    </source>
</evidence>
<organism evidence="3 4">
    <name type="scientific">Stachybotrys chartarum (strain CBS 109288 / IBT 7711)</name>
    <name type="common">Toxic black mold</name>
    <name type="synonym">Stilbospora chartarum</name>
    <dbReference type="NCBI Taxonomy" id="1280523"/>
    <lineage>
        <taxon>Eukaryota</taxon>
        <taxon>Fungi</taxon>
        <taxon>Dikarya</taxon>
        <taxon>Ascomycota</taxon>
        <taxon>Pezizomycotina</taxon>
        <taxon>Sordariomycetes</taxon>
        <taxon>Hypocreomycetidae</taxon>
        <taxon>Hypocreales</taxon>
        <taxon>Stachybotryaceae</taxon>
        <taxon>Stachybotrys</taxon>
    </lineage>
</organism>
<keyword evidence="1" id="KW-0472">Membrane</keyword>
<keyword evidence="1" id="KW-1133">Transmembrane helix</keyword>
<dbReference type="AlphaFoldDB" id="A0A084AJE4"/>
<protein>
    <submittedName>
        <fullName evidence="3">Uncharacterized protein</fullName>
    </submittedName>
</protein>
<evidence type="ECO:0000256" key="1">
    <source>
        <dbReference type="SAM" id="Phobius"/>
    </source>
</evidence>
<dbReference type="Proteomes" id="UP000028045">
    <property type="component" value="Unassembled WGS sequence"/>
</dbReference>